<evidence type="ECO:0000313" key="9">
    <source>
        <dbReference type="EMBL" id="AJY74383.1"/>
    </source>
</evidence>
<protein>
    <recommendedName>
        <fullName evidence="8">Major facilitator superfamily (MFS) profile domain-containing protein</fullName>
    </recommendedName>
</protein>
<dbReference type="EMBL" id="CP011058">
    <property type="protein sequence ID" value="AJY74383.1"/>
    <property type="molecule type" value="Genomic_DNA"/>
</dbReference>
<feature type="transmembrane region" description="Helical" evidence="7">
    <location>
        <begin position="332"/>
        <end position="357"/>
    </location>
</feature>
<evidence type="ECO:0000256" key="5">
    <source>
        <dbReference type="ARBA" id="ARBA00022989"/>
    </source>
</evidence>
<dbReference type="InterPro" id="IPR020846">
    <property type="entry name" value="MFS_dom"/>
</dbReference>
<feature type="transmembrane region" description="Helical" evidence="7">
    <location>
        <begin position="161"/>
        <end position="183"/>
    </location>
</feature>
<feature type="transmembrane region" description="Helical" evidence="7">
    <location>
        <begin position="7"/>
        <end position="27"/>
    </location>
</feature>
<reference evidence="9 10" key="1">
    <citation type="journal article" date="2015" name="J. Biotechnol.">
        <title>Complete genome sequence of Paenibacillus beijingensis 7188(T) (=DSM 24997(T)), a novel rhizobacterium from jujube garden soil.</title>
        <authorList>
            <person name="Kwak Y."/>
            <person name="Shin J.H."/>
        </authorList>
    </citation>
    <scope>NUCLEOTIDE SEQUENCE [LARGE SCALE GENOMIC DNA]</scope>
    <source>
        <strain evidence="9 10">DSM 24997</strain>
    </source>
</reference>
<feature type="domain" description="Major facilitator superfamily (MFS) profile" evidence="8">
    <location>
        <begin position="9"/>
        <end position="392"/>
    </location>
</feature>
<evidence type="ECO:0000256" key="4">
    <source>
        <dbReference type="ARBA" id="ARBA00022692"/>
    </source>
</evidence>
<dbReference type="InterPro" id="IPR036259">
    <property type="entry name" value="MFS_trans_sf"/>
</dbReference>
<dbReference type="KEGG" id="pbj:VN24_07085"/>
<organism evidence="9 10">
    <name type="scientific">Paenibacillus beijingensis</name>
    <dbReference type="NCBI Taxonomy" id="1126833"/>
    <lineage>
        <taxon>Bacteria</taxon>
        <taxon>Bacillati</taxon>
        <taxon>Bacillota</taxon>
        <taxon>Bacilli</taxon>
        <taxon>Bacillales</taxon>
        <taxon>Paenibacillaceae</taxon>
        <taxon>Paenibacillus</taxon>
    </lineage>
</organism>
<keyword evidence="2" id="KW-0813">Transport</keyword>
<dbReference type="CDD" id="cd17324">
    <property type="entry name" value="MFS_NepI_like"/>
    <property type="match status" value="1"/>
</dbReference>
<dbReference type="PROSITE" id="PS50850">
    <property type="entry name" value="MFS"/>
    <property type="match status" value="1"/>
</dbReference>
<evidence type="ECO:0000256" key="7">
    <source>
        <dbReference type="SAM" id="Phobius"/>
    </source>
</evidence>
<keyword evidence="10" id="KW-1185">Reference proteome</keyword>
<dbReference type="HOGENOM" id="CLU_001265_61_5_9"/>
<dbReference type="InterPro" id="IPR050189">
    <property type="entry name" value="MFS_Efflux_Transporters"/>
</dbReference>
<keyword evidence="5 7" id="KW-1133">Transmembrane helix</keyword>
<feature type="transmembrane region" description="Helical" evidence="7">
    <location>
        <begin position="273"/>
        <end position="289"/>
    </location>
</feature>
<dbReference type="GO" id="GO:0005886">
    <property type="term" value="C:plasma membrane"/>
    <property type="evidence" value="ECO:0007669"/>
    <property type="project" value="UniProtKB-SubCell"/>
</dbReference>
<feature type="transmembrane region" description="Helical" evidence="7">
    <location>
        <begin position="98"/>
        <end position="121"/>
    </location>
</feature>
<evidence type="ECO:0000313" key="10">
    <source>
        <dbReference type="Proteomes" id="UP000032633"/>
    </source>
</evidence>
<dbReference type="PATRIC" id="fig|1126833.4.peg.1553"/>
<evidence type="ECO:0000256" key="6">
    <source>
        <dbReference type="ARBA" id="ARBA00023136"/>
    </source>
</evidence>
<reference evidence="10" key="2">
    <citation type="submission" date="2015-03" db="EMBL/GenBank/DDBJ databases">
        <title>Genome sequence of Paenibacillus beijingensis strain DSM 24997T.</title>
        <authorList>
            <person name="Kwak Y."/>
            <person name="Shin J.-H."/>
        </authorList>
    </citation>
    <scope>NUCLEOTIDE SEQUENCE [LARGE SCALE GENOMIC DNA]</scope>
    <source>
        <strain evidence="10">DSM 24997</strain>
    </source>
</reference>
<dbReference type="Gene3D" id="1.20.1250.20">
    <property type="entry name" value="MFS general substrate transporter like domains"/>
    <property type="match status" value="1"/>
</dbReference>
<dbReference type="OrthoDB" id="9788453at2"/>
<evidence type="ECO:0000256" key="3">
    <source>
        <dbReference type="ARBA" id="ARBA00022475"/>
    </source>
</evidence>
<sequence length="409" mass="42491">MSSKRENALIFSFTFMAFVLGTTEYVIVGLLSEVSESFGITVAKAGALVSGFAIAYAIGTPVVMAAASRFPKRGAILTAIGLVLLFNLFSALSPTYGLLLFTRIITAVVCGFAVSQAISVASDAVSIGKRGGAISSILGGFAIANVLGVPIGTYVGQHFEWPAAFVLTALMALIALFLNYIYIPRQLPKAGKISLKDQVGLLTNGRIILAFLIPVLGIGAVFEIYTYITPLLSDVMHVPQRYISWILLVYGLASIVSNWLGGKAAAGNAVSKMRFVLLAQAIVFALFSLTAPIPVLGLICLVLVAGVSYMLNAAAQLYLIDLANRYFPGAKDLAASLLPSAANIGIAGGAAIGGAAAEQAGLIHLPWIAGVMALTACGIAVISCRLDVRSRSAYTVSQQPSASGAGHSK</sequence>
<keyword evidence="3" id="KW-1003">Cell membrane</keyword>
<dbReference type="InterPro" id="IPR011701">
    <property type="entry name" value="MFS"/>
</dbReference>
<dbReference type="PANTHER" id="PTHR43124:SF10">
    <property type="entry name" value="PURINE EFFLUX PUMP PBUE"/>
    <property type="match status" value="1"/>
</dbReference>
<feature type="transmembrane region" description="Helical" evidence="7">
    <location>
        <begin position="47"/>
        <end position="67"/>
    </location>
</feature>
<feature type="transmembrane region" description="Helical" evidence="7">
    <location>
        <begin position="204"/>
        <end position="222"/>
    </location>
</feature>
<feature type="transmembrane region" description="Helical" evidence="7">
    <location>
        <begin position="295"/>
        <end position="320"/>
    </location>
</feature>
<accession>A0A0D5NHJ0</accession>
<name>A0A0D5NHJ0_9BACL</name>
<evidence type="ECO:0000259" key="8">
    <source>
        <dbReference type="PROSITE" id="PS50850"/>
    </source>
</evidence>
<evidence type="ECO:0000256" key="1">
    <source>
        <dbReference type="ARBA" id="ARBA00004651"/>
    </source>
</evidence>
<feature type="transmembrane region" description="Helical" evidence="7">
    <location>
        <begin position="74"/>
        <end position="92"/>
    </location>
</feature>
<dbReference type="GO" id="GO:0022857">
    <property type="term" value="F:transmembrane transporter activity"/>
    <property type="evidence" value="ECO:0007669"/>
    <property type="project" value="InterPro"/>
</dbReference>
<keyword evidence="6 7" id="KW-0472">Membrane</keyword>
<feature type="transmembrane region" description="Helical" evidence="7">
    <location>
        <begin position="133"/>
        <end position="155"/>
    </location>
</feature>
<feature type="transmembrane region" description="Helical" evidence="7">
    <location>
        <begin position="363"/>
        <end position="382"/>
    </location>
</feature>
<dbReference type="SUPFAM" id="SSF103473">
    <property type="entry name" value="MFS general substrate transporter"/>
    <property type="match status" value="1"/>
</dbReference>
<gene>
    <name evidence="9" type="ORF">VN24_07085</name>
</gene>
<dbReference type="AlphaFoldDB" id="A0A0D5NHJ0"/>
<dbReference type="Proteomes" id="UP000032633">
    <property type="component" value="Chromosome"/>
</dbReference>
<dbReference type="RefSeq" id="WP_045669818.1">
    <property type="nucleotide sequence ID" value="NZ_CP011058.1"/>
</dbReference>
<dbReference type="Pfam" id="PF07690">
    <property type="entry name" value="MFS_1"/>
    <property type="match status" value="1"/>
</dbReference>
<feature type="transmembrane region" description="Helical" evidence="7">
    <location>
        <begin position="242"/>
        <end position="261"/>
    </location>
</feature>
<dbReference type="PANTHER" id="PTHR43124">
    <property type="entry name" value="PURINE EFFLUX PUMP PBUE"/>
    <property type="match status" value="1"/>
</dbReference>
<proteinExistence type="predicted"/>
<comment type="subcellular location">
    <subcellularLocation>
        <location evidence="1">Cell membrane</location>
        <topology evidence="1">Multi-pass membrane protein</topology>
    </subcellularLocation>
</comment>
<keyword evidence="4 7" id="KW-0812">Transmembrane</keyword>
<evidence type="ECO:0000256" key="2">
    <source>
        <dbReference type="ARBA" id="ARBA00022448"/>
    </source>
</evidence>